<name>A0A7J6QYQ1_PEROL</name>
<dbReference type="Proteomes" id="UP000553632">
    <property type="component" value="Unassembled WGS sequence"/>
</dbReference>
<evidence type="ECO:0000313" key="1">
    <source>
        <dbReference type="EMBL" id="KAF4713252.1"/>
    </source>
</evidence>
<dbReference type="EMBL" id="JABANO010029614">
    <property type="protein sequence ID" value="KAF4713252.1"/>
    <property type="molecule type" value="Genomic_DNA"/>
</dbReference>
<protein>
    <submittedName>
        <fullName evidence="1">Uncharacterized protein</fullName>
    </submittedName>
</protein>
<feature type="non-terminal residue" evidence="1">
    <location>
        <position position="1"/>
    </location>
</feature>
<gene>
    <name evidence="1" type="ORF">FOZ63_020189</name>
</gene>
<evidence type="ECO:0000313" key="2">
    <source>
        <dbReference type="Proteomes" id="UP000553632"/>
    </source>
</evidence>
<proteinExistence type="predicted"/>
<comment type="caution">
    <text evidence="1">The sequence shown here is derived from an EMBL/GenBank/DDBJ whole genome shotgun (WGS) entry which is preliminary data.</text>
</comment>
<keyword evidence="2" id="KW-1185">Reference proteome</keyword>
<accession>A0A7J6QYQ1</accession>
<organism evidence="1 2">
    <name type="scientific">Perkinsus olseni</name>
    <name type="common">Perkinsus atlanticus</name>
    <dbReference type="NCBI Taxonomy" id="32597"/>
    <lineage>
        <taxon>Eukaryota</taxon>
        <taxon>Sar</taxon>
        <taxon>Alveolata</taxon>
        <taxon>Perkinsozoa</taxon>
        <taxon>Perkinsea</taxon>
        <taxon>Perkinsida</taxon>
        <taxon>Perkinsidae</taxon>
        <taxon>Perkinsus</taxon>
    </lineage>
</organism>
<sequence length="145" mass="16677">RDAIKDTERDAQIGSEKLRMNLNDLQNRLQLQTIELLRRTHEHEYSVRLHREEVGSLRRLLAHTATRQREQFESLKESMKLEQKSEMKRYKEGFLRKATTELRGGLDQADVKIKDFACNNQSRAGGRAGSLIVIGPGVPGRRVVP</sequence>
<dbReference type="AlphaFoldDB" id="A0A7J6QYQ1"/>
<feature type="non-terminal residue" evidence="1">
    <location>
        <position position="145"/>
    </location>
</feature>
<reference evidence="1 2" key="1">
    <citation type="submission" date="2020-04" db="EMBL/GenBank/DDBJ databases">
        <title>Perkinsus olseni comparative genomics.</title>
        <authorList>
            <person name="Bogema D.R."/>
        </authorList>
    </citation>
    <scope>NUCLEOTIDE SEQUENCE [LARGE SCALE GENOMIC DNA]</scope>
    <source>
        <strain evidence="1 2">ATCC PRA-207</strain>
    </source>
</reference>